<feature type="compositionally biased region" description="Polar residues" evidence="1">
    <location>
        <begin position="250"/>
        <end position="291"/>
    </location>
</feature>
<name>A0A5J4VZB7_9EUKA</name>
<accession>A0A5J4VZB7</accession>
<feature type="compositionally biased region" description="Polar residues" evidence="1">
    <location>
        <begin position="191"/>
        <end position="241"/>
    </location>
</feature>
<comment type="caution">
    <text evidence="2">The sequence shown here is derived from an EMBL/GenBank/DDBJ whole genome shotgun (WGS) entry which is preliminary data.</text>
</comment>
<dbReference type="Proteomes" id="UP000324800">
    <property type="component" value="Unassembled WGS sequence"/>
</dbReference>
<feature type="compositionally biased region" description="Acidic residues" evidence="1">
    <location>
        <begin position="151"/>
        <end position="169"/>
    </location>
</feature>
<protein>
    <submittedName>
        <fullName evidence="2">Uncharacterized protein</fullName>
    </submittedName>
</protein>
<gene>
    <name evidence="2" type="ORF">EZS28_016466</name>
</gene>
<reference evidence="2 3" key="1">
    <citation type="submission" date="2019-03" db="EMBL/GenBank/DDBJ databases">
        <title>Single cell metagenomics reveals metabolic interactions within the superorganism composed of flagellate Streblomastix strix and complex community of Bacteroidetes bacteria on its surface.</title>
        <authorList>
            <person name="Treitli S.C."/>
            <person name="Kolisko M."/>
            <person name="Husnik F."/>
            <person name="Keeling P."/>
            <person name="Hampl V."/>
        </authorList>
    </citation>
    <scope>NUCLEOTIDE SEQUENCE [LARGE SCALE GENOMIC DNA]</scope>
    <source>
        <strain evidence="2">ST1C</strain>
    </source>
</reference>
<dbReference type="EMBL" id="SNRW01004153">
    <property type="protein sequence ID" value="KAA6388007.1"/>
    <property type="molecule type" value="Genomic_DNA"/>
</dbReference>
<evidence type="ECO:0000313" key="2">
    <source>
        <dbReference type="EMBL" id="KAA6388007.1"/>
    </source>
</evidence>
<sequence length="326" mass="37139">MEEIKQQQRVTEEKKLYEDIESDEIGQGNENNYKDNHQTDLLVSAQYEQAQARPDRMGYSKQNNTPQQHQLAQLDVKRGNAQKDPNFSPADSVITFSTNITDNEDENNKYGKQDAGQDYSLINYQRENDSDQEEEEEDDDEEDNQLIRPEEYEEEDDDSDFYSEDEEDNFDSKTQGSLSKNTGTAKIGGQIPTQPKRQSGNLSNTQPIQQTNNSRNDINNSQMKKDGSQQGRKTPSNDSFVNQNQQQNQRGNGSYTGKISNSGIINAQGRQTDQQQDPNNMLNSRSNNGLSKQEKYPRAITHAPIEEEEEVTCCFGKQKKKQVTPT</sequence>
<proteinExistence type="predicted"/>
<feature type="compositionally biased region" description="Polar residues" evidence="1">
    <location>
        <begin position="60"/>
        <end position="71"/>
    </location>
</feature>
<dbReference type="AlphaFoldDB" id="A0A5J4VZB7"/>
<feature type="compositionally biased region" description="Acidic residues" evidence="1">
    <location>
        <begin position="130"/>
        <end position="144"/>
    </location>
</feature>
<organism evidence="2 3">
    <name type="scientific">Streblomastix strix</name>
    <dbReference type="NCBI Taxonomy" id="222440"/>
    <lineage>
        <taxon>Eukaryota</taxon>
        <taxon>Metamonada</taxon>
        <taxon>Preaxostyla</taxon>
        <taxon>Oxymonadida</taxon>
        <taxon>Streblomastigidae</taxon>
        <taxon>Streblomastix</taxon>
    </lineage>
</organism>
<evidence type="ECO:0000313" key="3">
    <source>
        <dbReference type="Proteomes" id="UP000324800"/>
    </source>
</evidence>
<evidence type="ECO:0000256" key="1">
    <source>
        <dbReference type="SAM" id="MobiDB-lite"/>
    </source>
</evidence>
<feature type="compositionally biased region" description="Polar residues" evidence="1">
    <location>
        <begin position="172"/>
        <end position="184"/>
    </location>
</feature>
<feature type="compositionally biased region" description="Basic and acidic residues" evidence="1">
    <location>
        <begin position="1"/>
        <end position="18"/>
    </location>
</feature>
<feature type="region of interest" description="Disordered" evidence="1">
    <location>
        <begin position="1"/>
        <end position="296"/>
    </location>
</feature>